<dbReference type="STRING" id="448385.sce4019"/>
<organism evidence="2 3">
    <name type="scientific">Sorangium cellulosum (strain So ce56)</name>
    <name type="common">Polyangium cellulosum (strain So ce56)</name>
    <dbReference type="NCBI Taxonomy" id="448385"/>
    <lineage>
        <taxon>Bacteria</taxon>
        <taxon>Pseudomonadati</taxon>
        <taxon>Myxococcota</taxon>
        <taxon>Polyangia</taxon>
        <taxon>Polyangiales</taxon>
        <taxon>Polyangiaceae</taxon>
        <taxon>Sorangium</taxon>
    </lineage>
</organism>
<gene>
    <name evidence="2" type="ordered locus">sce4019</name>
</gene>
<accession>A9EQT3</accession>
<evidence type="ECO:0000256" key="1">
    <source>
        <dbReference type="SAM" id="SignalP"/>
    </source>
</evidence>
<evidence type="ECO:0000313" key="2">
    <source>
        <dbReference type="EMBL" id="CAN94180.1"/>
    </source>
</evidence>
<evidence type="ECO:0000313" key="3">
    <source>
        <dbReference type="Proteomes" id="UP000002139"/>
    </source>
</evidence>
<keyword evidence="3" id="KW-1185">Reference proteome</keyword>
<dbReference type="Proteomes" id="UP000002139">
    <property type="component" value="Chromosome"/>
</dbReference>
<dbReference type="KEGG" id="scl:sce4019"/>
<protein>
    <recommendedName>
        <fullName evidence="4">Secreted protein</fullName>
    </recommendedName>
</protein>
<keyword evidence="1" id="KW-0732">Signal</keyword>
<evidence type="ECO:0008006" key="4">
    <source>
        <dbReference type="Google" id="ProtNLM"/>
    </source>
</evidence>
<dbReference type="eggNOG" id="ENOG5033RTI">
    <property type="taxonomic scope" value="Bacteria"/>
</dbReference>
<sequence length="371" mass="40582">MVAVLGWLLALLLVPSGCHPPPTRAPAALPARATPIHHATPTPRDPSAVVDPDDDAGIAAALAGHGLDGWMHGAAPASGLFVFTYRLPHDFFRYADFPMIPGSPEVARELAGLQRHDRLRVFGSLEKKGPQRHVRVRRIEVITRFSSGVDAPSYAHDTTTRAALLGGRELVGRVHGVDAEGKILVVELADKVVPVFVTRPEHVRDLWRNDKIRLHYVIAERPDRPIHLRLDPAVSRPIEVLERVQAGHGQPIELEGDLVLFPRSPQIKFDIWALRVVDRDRVEREYTLVNFSDPELFEAIRDKLARGWAAHPGAPVDARNKFIKPGLRVRARGVLNVISPAQANPQILLSSEGAVEVLGAPGGGSAPAVDR</sequence>
<dbReference type="EMBL" id="AM746676">
    <property type="protein sequence ID" value="CAN94180.1"/>
    <property type="molecule type" value="Genomic_DNA"/>
</dbReference>
<feature type="chain" id="PRO_5002738255" description="Secreted protein" evidence="1">
    <location>
        <begin position="21"/>
        <end position="371"/>
    </location>
</feature>
<reference evidence="2 3" key="1">
    <citation type="journal article" date="2007" name="Nat. Biotechnol.">
        <title>Complete genome sequence of the myxobacterium Sorangium cellulosum.</title>
        <authorList>
            <person name="Schneiker S."/>
            <person name="Perlova O."/>
            <person name="Kaiser O."/>
            <person name="Gerth K."/>
            <person name="Alici A."/>
            <person name="Altmeyer M.O."/>
            <person name="Bartels D."/>
            <person name="Bekel T."/>
            <person name="Beyer S."/>
            <person name="Bode E."/>
            <person name="Bode H.B."/>
            <person name="Bolten C.J."/>
            <person name="Choudhuri J.V."/>
            <person name="Doss S."/>
            <person name="Elnakady Y.A."/>
            <person name="Frank B."/>
            <person name="Gaigalat L."/>
            <person name="Goesmann A."/>
            <person name="Groeger C."/>
            <person name="Gross F."/>
            <person name="Jelsbak L."/>
            <person name="Jelsbak L."/>
            <person name="Kalinowski J."/>
            <person name="Kegler C."/>
            <person name="Knauber T."/>
            <person name="Konietzny S."/>
            <person name="Kopp M."/>
            <person name="Krause L."/>
            <person name="Krug D."/>
            <person name="Linke B."/>
            <person name="Mahmud T."/>
            <person name="Martinez-Arias R."/>
            <person name="McHardy A.C."/>
            <person name="Merai M."/>
            <person name="Meyer F."/>
            <person name="Mormann S."/>
            <person name="Munoz-Dorado J."/>
            <person name="Perez J."/>
            <person name="Pradella S."/>
            <person name="Rachid S."/>
            <person name="Raddatz G."/>
            <person name="Rosenau F."/>
            <person name="Rueckert C."/>
            <person name="Sasse F."/>
            <person name="Scharfe M."/>
            <person name="Schuster S.C."/>
            <person name="Suen G."/>
            <person name="Treuner-Lange A."/>
            <person name="Velicer G.J."/>
            <person name="Vorholter F.-J."/>
            <person name="Weissman K.J."/>
            <person name="Welch R.D."/>
            <person name="Wenzel S.C."/>
            <person name="Whitworth D.E."/>
            <person name="Wilhelm S."/>
            <person name="Wittmann C."/>
            <person name="Bloecker H."/>
            <person name="Puehler A."/>
            <person name="Mueller R."/>
        </authorList>
    </citation>
    <scope>NUCLEOTIDE SEQUENCE [LARGE SCALE GENOMIC DNA]</scope>
    <source>
        <strain evidence="3">So ce56</strain>
    </source>
</reference>
<dbReference type="HOGENOM" id="CLU_747462_0_0_7"/>
<name>A9EQT3_SORC5</name>
<proteinExistence type="predicted"/>
<dbReference type="BioCyc" id="SCEL448385:SCE_RS20640-MONOMER"/>
<dbReference type="AlphaFoldDB" id="A9EQT3"/>
<feature type="signal peptide" evidence="1">
    <location>
        <begin position="1"/>
        <end position="20"/>
    </location>
</feature>